<dbReference type="EMBL" id="JAAGNX010000002">
    <property type="protein sequence ID" value="NDV62003.1"/>
    <property type="molecule type" value="Genomic_DNA"/>
</dbReference>
<evidence type="ECO:0000256" key="2">
    <source>
        <dbReference type="SAM" id="SignalP"/>
    </source>
</evidence>
<gene>
    <name evidence="3" type="ORF">G0Q06_06030</name>
</gene>
<feature type="region of interest" description="Disordered" evidence="1">
    <location>
        <begin position="190"/>
        <end position="211"/>
    </location>
</feature>
<feature type="signal peptide" evidence="2">
    <location>
        <begin position="1"/>
        <end position="23"/>
    </location>
</feature>
<organism evidence="3 4">
    <name type="scientific">Oceanipulchritudo coccoides</name>
    <dbReference type="NCBI Taxonomy" id="2706888"/>
    <lineage>
        <taxon>Bacteria</taxon>
        <taxon>Pseudomonadati</taxon>
        <taxon>Verrucomicrobiota</taxon>
        <taxon>Opitutia</taxon>
        <taxon>Puniceicoccales</taxon>
        <taxon>Oceanipulchritudinaceae</taxon>
        <taxon>Oceanipulchritudo</taxon>
    </lineage>
</organism>
<accession>A0A6B2LZX2</accession>
<evidence type="ECO:0000256" key="1">
    <source>
        <dbReference type="SAM" id="MobiDB-lite"/>
    </source>
</evidence>
<reference evidence="3 4" key="1">
    <citation type="submission" date="2020-02" db="EMBL/GenBank/DDBJ databases">
        <title>Albibacoteraceae fam. nov., the first described family within the subdivision 4 Verrucomicrobia.</title>
        <authorList>
            <person name="Xi F."/>
        </authorList>
    </citation>
    <scope>NUCLEOTIDE SEQUENCE [LARGE SCALE GENOMIC DNA]</scope>
    <source>
        <strain evidence="3 4">CK1056</strain>
    </source>
</reference>
<comment type="caution">
    <text evidence="3">The sequence shown here is derived from an EMBL/GenBank/DDBJ whole genome shotgun (WGS) entry which is preliminary data.</text>
</comment>
<evidence type="ECO:0000313" key="3">
    <source>
        <dbReference type="EMBL" id="NDV62003.1"/>
    </source>
</evidence>
<feature type="chain" id="PRO_5025664818" evidence="2">
    <location>
        <begin position="24"/>
        <end position="294"/>
    </location>
</feature>
<keyword evidence="4" id="KW-1185">Reference proteome</keyword>
<keyword evidence="2" id="KW-0732">Signal</keyword>
<sequence>MKKKITRTLVLLSAFVSAGVANGQGLIDLYMQPDIQAGKVDSVTLDDPRLGQPAPVMDDAKAALGWHYAEFEDNVDGYTPDGKIGKDLLPVNGAIIYGGPSTDSPVLGTYRDGSYIEIKDTGAWWKFQIRMRYPVYFVLDSPPPLPPVTAEAEAPIVAVAPAPAPSIEPIPLMAPIPVIEESPIVETQTRAPASSMVPQVERQPSSVTPPDVIGQSYQGTFKLSKKAFGLFKPKSPFYLESPEGNRIAWVDTSKIVIPGSLKTYLDKAVIIHGERDFMESSKDWIIRARNMRLK</sequence>
<proteinExistence type="predicted"/>
<dbReference type="AlphaFoldDB" id="A0A6B2LZX2"/>
<dbReference type="Proteomes" id="UP000478417">
    <property type="component" value="Unassembled WGS sequence"/>
</dbReference>
<evidence type="ECO:0000313" key="4">
    <source>
        <dbReference type="Proteomes" id="UP000478417"/>
    </source>
</evidence>
<name>A0A6B2LZX2_9BACT</name>
<protein>
    <submittedName>
        <fullName evidence="3">Uncharacterized protein</fullName>
    </submittedName>
</protein>
<dbReference type="RefSeq" id="WP_163963512.1">
    <property type="nucleotide sequence ID" value="NZ_JAAGNX010000002.1"/>
</dbReference>